<reference evidence="1 2" key="1">
    <citation type="submission" date="2020-08" db="EMBL/GenBank/DDBJ databases">
        <authorList>
            <person name="Ren C."/>
            <person name="Gu Y."/>
            <person name="Xu Y."/>
        </authorList>
    </citation>
    <scope>NUCLEOTIDE SEQUENCE [LARGE SCALE GENOMIC DNA]</scope>
    <source>
        <strain evidence="1 2">LBM18003</strain>
    </source>
</reference>
<protein>
    <submittedName>
        <fullName evidence="1">Uncharacterized protein</fullName>
    </submittedName>
</protein>
<evidence type="ECO:0000313" key="1">
    <source>
        <dbReference type="EMBL" id="QNO18405.1"/>
    </source>
</evidence>
<dbReference type="KEGG" id="caml:H6X83_01740"/>
<name>A0A7G9WI93_9FIRM</name>
<keyword evidence="2" id="KW-1185">Reference proteome</keyword>
<gene>
    <name evidence="1" type="ORF">H6X83_01740</name>
</gene>
<dbReference type="RefSeq" id="WP_212507468.1">
    <property type="nucleotide sequence ID" value="NZ_CP060696.1"/>
</dbReference>
<accession>A0A7G9WI93</accession>
<organism evidence="1 2">
    <name type="scientific">Caproicibacterium amylolyticum</name>
    <dbReference type="NCBI Taxonomy" id="2766537"/>
    <lineage>
        <taxon>Bacteria</taxon>
        <taxon>Bacillati</taxon>
        <taxon>Bacillota</taxon>
        <taxon>Clostridia</taxon>
        <taxon>Eubacteriales</taxon>
        <taxon>Oscillospiraceae</taxon>
        <taxon>Caproicibacterium</taxon>
    </lineage>
</organism>
<proteinExistence type="predicted"/>
<dbReference type="EMBL" id="CP060696">
    <property type="protein sequence ID" value="QNO18405.1"/>
    <property type="molecule type" value="Genomic_DNA"/>
</dbReference>
<evidence type="ECO:0000313" key="2">
    <source>
        <dbReference type="Proteomes" id="UP000516046"/>
    </source>
</evidence>
<dbReference type="AlphaFoldDB" id="A0A7G9WI93"/>
<dbReference type="Proteomes" id="UP000516046">
    <property type="component" value="Chromosome"/>
</dbReference>
<sequence>MAQKSLQYRMKAEIYRRYLERPVNLSKRQDVSHAWVWSIGERESAVQACERFCSYLKKQGFKTHISEGKAYKQLPNYILCLHENGLQNATIHGYISKIFNGFSYENLEVKKSLKKLEEQHPEIIKYLTTRGAEKAKSLDIPDVYNLQGFYKKYNRRPYDAELLARCTGIRREKLPEIRICDCRETVNPDGTYYYNVLDWKDKGGKNNHTLVIDARDKAELERLLAAAETRARVNHRNVLGEPLVQDYKPYAGTYQAQRRYKMQSLYKYFVDKMRANPAYEEELRQKTIDLYKQDRQLSKKQDFNKDFKRLCSMKNTSGISKTYSVIDHRRHYYNFIAVMAVSIYSNDHFRAQVTRENYLDYQFVRANKKTAG</sequence>